<dbReference type="AlphaFoldDB" id="A0A7R9EMC6"/>
<keyword evidence="5" id="KW-0805">Transcription regulation</keyword>
<evidence type="ECO:0000256" key="8">
    <source>
        <dbReference type="PROSITE-ProRule" id="PRU00042"/>
    </source>
</evidence>
<dbReference type="SMART" id="SM00355">
    <property type="entry name" value="ZnF_C2H2"/>
    <property type="match status" value="3"/>
</dbReference>
<name>A0A7R9EMC6_9NEOP</name>
<dbReference type="GO" id="GO:0008270">
    <property type="term" value="F:zinc ion binding"/>
    <property type="evidence" value="ECO:0007669"/>
    <property type="project" value="UniProtKB-KW"/>
</dbReference>
<keyword evidence="6" id="KW-0804">Transcription</keyword>
<keyword evidence="4" id="KW-0862">Zinc</keyword>
<dbReference type="FunFam" id="3.30.160.60:FF:001636">
    <property type="entry name" value="CLUMA_CG004886, isoform A"/>
    <property type="match status" value="1"/>
</dbReference>
<organism evidence="11">
    <name type="scientific">Timema monikensis</name>
    <dbReference type="NCBI Taxonomy" id="170555"/>
    <lineage>
        <taxon>Eukaryota</taxon>
        <taxon>Metazoa</taxon>
        <taxon>Ecdysozoa</taxon>
        <taxon>Arthropoda</taxon>
        <taxon>Hexapoda</taxon>
        <taxon>Insecta</taxon>
        <taxon>Pterygota</taxon>
        <taxon>Neoptera</taxon>
        <taxon>Polyneoptera</taxon>
        <taxon>Phasmatodea</taxon>
        <taxon>Timematodea</taxon>
        <taxon>Timematoidea</taxon>
        <taxon>Timematidae</taxon>
        <taxon>Timema</taxon>
    </lineage>
</organism>
<evidence type="ECO:0000256" key="7">
    <source>
        <dbReference type="ARBA" id="ARBA00023242"/>
    </source>
</evidence>
<feature type="domain" description="C2H2-type" evidence="10">
    <location>
        <begin position="8"/>
        <end position="31"/>
    </location>
</feature>
<feature type="compositionally biased region" description="Low complexity" evidence="9">
    <location>
        <begin position="137"/>
        <end position="156"/>
    </location>
</feature>
<dbReference type="GO" id="GO:0006357">
    <property type="term" value="P:regulation of transcription by RNA polymerase II"/>
    <property type="evidence" value="ECO:0007669"/>
    <property type="project" value="TreeGrafter"/>
</dbReference>
<dbReference type="PANTHER" id="PTHR46179">
    <property type="entry name" value="ZINC FINGER PROTEIN"/>
    <property type="match status" value="1"/>
</dbReference>
<evidence type="ECO:0000256" key="4">
    <source>
        <dbReference type="ARBA" id="ARBA00022833"/>
    </source>
</evidence>
<dbReference type="InterPro" id="IPR013087">
    <property type="entry name" value="Znf_C2H2_type"/>
</dbReference>
<dbReference type="PROSITE" id="PS50157">
    <property type="entry name" value="ZINC_FINGER_C2H2_2"/>
    <property type="match status" value="3"/>
</dbReference>
<dbReference type="SUPFAM" id="SSF57667">
    <property type="entry name" value="beta-beta-alpha zinc fingers"/>
    <property type="match status" value="1"/>
</dbReference>
<reference evidence="11" key="1">
    <citation type="submission" date="2020-11" db="EMBL/GenBank/DDBJ databases">
        <authorList>
            <person name="Tran Van P."/>
        </authorList>
    </citation>
    <scope>NUCLEOTIDE SEQUENCE</scope>
</reference>
<dbReference type="Pfam" id="PF00096">
    <property type="entry name" value="zf-C2H2"/>
    <property type="match status" value="1"/>
</dbReference>
<evidence type="ECO:0000256" key="1">
    <source>
        <dbReference type="ARBA" id="ARBA00004123"/>
    </source>
</evidence>
<evidence type="ECO:0000256" key="9">
    <source>
        <dbReference type="SAM" id="MobiDB-lite"/>
    </source>
</evidence>
<feature type="region of interest" description="Disordered" evidence="9">
    <location>
        <begin position="119"/>
        <end position="176"/>
    </location>
</feature>
<dbReference type="InterPro" id="IPR036236">
    <property type="entry name" value="Znf_C2H2_sf"/>
</dbReference>
<proteinExistence type="predicted"/>
<evidence type="ECO:0000256" key="2">
    <source>
        <dbReference type="ARBA" id="ARBA00022723"/>
    </source>
</evidence>
<feature type="compositionally biased region" description="Polar residues" evidence="9">
    <location>
        <begin position="161"/>
        <end position="170"/>
    </location>
</feature>
<keyword evidence="7" id="KW-0539">Nucleus</keyword>
<dbReference type="EMBL" id="OB805313">
    <property type="protein sequence ID" value="CAD7435944.1"/>
    <property type="molecule type" value="Genomic_DNA"/>
</dbReference>
<dbReference type="PANTHER" id="PTHR46179:SF13">
    <property type="entry name" value="C2H2-TYPE DOMAIN-CONTAINING PROTEIN"/>
    <property type="match status" value="1"/>
</dbReference>
<gene>
    <name evidence="11" type="ORF">TMSB3V08_LOCUS12590</name>
</gene>
<dbReference type="PROSITE" id="PS00028">
    <property type="entry name" value="ZINC_FINGER_C2H2_1"/>
    <property type="match status" value="2"/>
</dbReference>
<dbReference type="GO" id="GO:0005634">
    <property type="term" value="C:nucleus"/>
    <property type="evidence" value="ECO:0007669"/>
    <property type="project" value="UniProtKB-SubCell"/>
</dbReference>
<evidence type="ECO:0000256" key="6">
    <source>
        <dbReference type="ARBA" id="ARBA00023163"/>
    </source>
</evidence>
<keyword evidence="3 8" id="KW-0863">Zinc-finger</keyword>
<accession>A0A7R9EMC6</accession>
<dbReference type="Gene3D" id="3.30.160.60">
    <property type="entry name" value="Classic Zinc Finger"/>
    <property type="match status" value="3"/>
</dbReference>
<feature type="compositionally biased region" description="Basic and acidic residues" evidence="9">
    <location>
        <begin position="120"/>
        <end position="136"/>
    </location>
</feature>
<feature type="domain" description="C2H2-type" evidence="10">
    <location>
        <begin position="39"/>
        <end position="66"/>
    </location>
</feature>
<evidence type="ECO:0000256" key="5">
    <source>
        <dbReference type="ARBA" id="ARBA00023015"/>
    </source>
</evidence>
<protein>
    <recommendedName>
        <fullName evidence="10">C2H2-type domain-containing protein</fullName>
    </recommendedName>
</protein>
<evidence type="ECO:0000259" key="10">
    <source>
        <dbReference type="PROSITE" id="PS50157"/>
    </source>
</evidence>
<dbReference type="InterPro" id="IPR051061">
    <property type="entry name" value="Zinc_finger_trans_reg"/>
</dbReference>
<keyword evidence="2" id="KW-0479">Metal-binding</keyword>
<evidence type="ECO:0000313" key="11">
    <source>
        <dbReference type="EMBL" id="CAD7435944.1"/>
    </source>
</evidence>
<comment type="subcellular location">
    <subcellularLocation>
        <location evidence="1">Nucleus</location>
    </subcellularLocation>
</comment>
<feature type="domain" description="C2H2-type" evidence="10">
    <location>
        <begin position="67"/>
        <end position="97"/>
    </location>
</feature>
<dbReference type="Pfam" id="PF13894">
    <property type="entry name" value="zf-C2H2_4"/>
    <property type="match status" value="1"/>
</dbReference>
<sequence length="176" mass="19479">MADVLREFQCKICLKLLGSRAALQRHMKEVHHKDIVGACTCDRCGKMFQNKSNLKIHMLTHSGVKPFKCRESGCVAAFTTKQCLQFHYKKVHSFNDESMPVIERSVAYTFDAYSGGIVEDPGRGKSPRFDKERRNSSDNNSSSLLSLDDSSSASSLKADISGTSSATDCNTGEFLL</sequence>
<evidence type="ECO:0000256" key="3">
    <source>
        <dbReference type="ARBA" id="ARBA00022771"/>
    </source>
</evidence>